<dbReference type="VEuPathDB" id="TrichDB:TVAG_030500"/>
<name>A2EY89_TRIV3</name>
<dbReference type="Proteomes" id="UP000001542">
    <property type="component" value="Unassembled WGS sequence"/>
</dbReference>
<reference evidence="2" key="2">
    <citation type="journal article" date="2007" name="Science">
        <title>Draft genome sequence of the sexually transmitted pathogen Trichomonas vaginalis.</title>
        <authorList>
            <person name="Carlton J.M."/>
            <person name="Hirt R.P."/>
            <person name="Silva J.C."/>
            <person name="Delcher A.L."/>
            <person name="Schatz M."/>
            <person name="Zhao Q."/>
            <person name="Wortman J.R."/>
            <person name="Bidwell S.L."/>
            <person name="Alsmark U.C.M."/>
            <person name="Besteiro S."/>
            <person name="Sicheritz-Ponten T."/>
            <person name="Noel C.J."/>
            <person name="Dacks J.B."/>
            <person name="Foster P.G."/>
            <person name="Simillion C."/>
            <person name="Van de Peer Y."/>
            <person name="Miranda-Saavedra D."/>
            <person name="Barton G.J."/>
            <person name="Westrop G.D."/>
            <person name="Mueller S."/>
            <person name="Dessi D."/>
            <person name="Fiori P.L."/>
            <person name="Ren Q."/>
            <person name="Paulsen I."/>
            <person name="Zhang H."/>
            <person name="Bastida-Corcuera F.D."/>
            <person name="Simoes-Barbosa A."/>
            <person name="Brown M.T."/>
            <person name="Hayes R.D."/>
            <person name="Mukherjee M."/>
            <person name="Okumura C.Y."/>
            <person name="Schneider R."/>
            <person name="Smith A.J."/>
            <person name="Vanacova S."/>
            <person name="Villalvazo M."/>
            <person name="Haas B.J."/>
            <person name="Pertea M."/>
            <person name="Feldblyum T.V."/>
            <person name="Utterback T.R."/>
            <person name="Shu C.L."/>
            <person name="Osoegawa K."/>
            <person name="de Jong P.J."/>
            <person name="Hrdy I."/>
            <person name="Horvathova L."/>
            <person name="Zubacova Z."/>
            <person name="Dolezal P."/>
            <person name="Malik S.B."/>
            <person name="Logsdon J.M. Jr."/>
            <person name="Henze K."/>
            <person name="Gupta A."/>
            <person name="Wang C.C."/>
            <person name="Dunne R.L."/>
            <person name="Upcroft J.A."/>
            <person name="Upcroft P."/>
            <person name="White O."/>
            <person name="Salzberg S.L."/>
            <person name="Tang P."/>
            <person name="Chiu C.-H."/>
            <person name="Lee Y.-S."/>
            <person name="Embley T.M."/>
            <person name="Coombs G.H."/>
            <person name="Mottram J.C."/>
            <person name="Tachezy J."/>
            <person name="Fraser-Liggett C.M."/>
            <person name="Johnson P.J."/>
        </authorList>
    </citation>
    <scope>NUCLEOTIDE SEQUENCE [LARGE SCALE GENOMIC DNA]</scope>
    <source>
        <strain evidence="2">G3</strain>
    </source>
</reference>
<dbReference type="AlphaFoldDB" id="A2EY89"/>
<dbReference type="SMR" id="A2EY89"/>
<evidence type="ECO:0000313" key="2">
    <source>
        <dbReference type="EMBL" id="EAY02377.1"/>
    </source>
</evidence>
<proteinExistence type="predicted"/>
<dbReference type="KEGG" id="tva:4760214"/>
<evidence type="ECO:0000313" key="3">
    <source>
        <dbReference type="Proteomes" id="UP000001542"/>
    </source>
</evidence>
<dbReference type="OrthoDB" id="341300at2759"/>
<dbReference type="CDD" id="cd16279">
    <property type="entry name" value="metallo-hydrolase-like_MBL-fold"/>
    <property type="match status" value="1"/>
</dbReference>
<accession>A2EY89</accession>
<feature type="domain" description="Metallo-beta-lactamase" evidence="1">
    <location>
        <begin position="48"/>
        <end position="224"/>
    </location>
</feature>
<dbReference type="InterPro" id="IPR001279">
    <property type="entry name" value="Metallo-B-lactamas"/>
</dbReference>
<dbReference type="PANTHER" id="PTHR42663:SF6">
    <property type="entry name" value="HYDROLASE C777.06C-RELATED"/>
    <property type="match status" value="1"/>
</dbReference>
<dbReference type="Pfam" id="PF12706">
    <property type="entry name" value="Lactamase_B_2"/>
    <property type="match status" value="1"/>
</dbReference>
<dbReference type="FunCoup" id="A2EY89">
    <property type="interactions" value="4"/>
</dbReference>
<keyword evidence="3" id="KW-1185">Reference proteome</keyword>
<gene>
    <name evidence="2" type="ORF">TVAG_030500</name>
</gene>
<protein>
    <submittedName>
        <fullName evidence="2">Lipoate-protein ligase, putative</fullName>
    </submittedName>
</protein>
<dbReference type="STRING" id="5722.A2EY89"/>
<dbReference type="SUPFAM" id="SSF56281">
    <property type="entry name" value="Metallo-hydrolase/oxidoreductase"/>
    <property type="match status" value="1"/>
</dbReference>
<dbReference type="InterPro" id="IPR036866">
    <property type="entry name" value="RibonucZ/Hydroxyglut_hydro"/>
</dbReference>
<dbReference type="Gene3D" id="3.60.15.10">
    <property type="entry name" value="Ribonuclease Z/Hydroxyacylglutathione hydrolase-like"/>
    <property type="match status" value="1"/>
</dbReference>
<reference evidence="2" key="1">
    <citation type="submission" date="2006-10" db="EMBL/GenBank/DDBJ databases">
        <authorList>
            <person name="Amadeo P."/>
            <person name="Zhao Q."/>
            <person name="Wortman J."/>
            <person name="Fraser-Liggett C."/>
            <person name="Carlton J."/>
        </authorList>
    </citation>
    <scope>NUCLEOTIDE SEQUENCE</scope>
    <source>
        <strain evidence="2">G3</strain>
    </source>
</reference>
<dbReference type="PANTHER" id="PTHR42663">
    <property type="entry name" value="HYDROLASE C777.06C-RELATED-RELATED"/>
    <property type="match status" value="1"/>
</dbReference>
<keyword evidence="2" id="KW-0436">Ligase</keyword>
<dbReference type="RefSeq" id="XP_001330638.1">
    <property type="nucleotide sequence ID" value="XM_001330602.1"/>
</dbReference>
<dbReference type="EMBL" id="DS113538">
    <property type="protein sequence ID" value="EAY02377.1"/>
    <property type="molecule type" value="Genomic_DNA"/>
</dbReference>
<dbReference type="GO" id="GO:0016874">
    <property type="term" value="F:ligase activity"/>
    <property type="evidence" value="ECO:0007669"/>
    <property type="project" value="UniProtKB-KW"/>
</dbReference>
<organism evidence="2 3">
    <name type="scientific">Trichomonas vaginalis (strain ATCC PRA-98 / G3)</name>
    <dbReference type="NCBI Taxonomy" id="412133"/>
    <lineage>
        <taxon>Eukaryota</taxon>
        <taxon>Metamonada</taxon>
        <taxon>Parabasalia</taxon>
        <taxon>Trichomonadida</taxon>
        <taxon>Trichomonadidae</taxon>
        <taxon>Trichomonas</taxon>
    </lineage>
</organism>
<evidence type="ECO:0000259" key="1">
    <source>
        <dbReference type="Pfam" id="PF12706"/>
    </source>
</evidence>
<dbReference type="InParanoid" id="A2EY89"/>
<sequence length="266" mass="29757">MMKAKLMGTGSEFGIPELGCDCPTCKSGDIKDKRERASIFLTTSDNKTIIIDAGCDFRDQILRENLRQMSAIILTDDQYSHIMGIDEIRPFTKDSSIPIFCSEKTKETLLKVYYYVFHVFQIGGGLPQMELKAIDNDFTVEGITVTPILCSSPKRESYGYRLGTFAYLPECKSISDESLSKLHGVETLVIGASGLKSHEDKLCIDEAIEYIIKIGAKRNYITHITHDNTYSDCSSYISKKVQDDPRLNGVSIDMGYDGLEIDNIIV</sequence>
<dbReference type="VEuPathDB" id="TrichDB:TVAGG3_0868440"/>